<dbReference type="AlphaFoldDB" id="A0A0C4Y9S8"/>
<dbReference type="Proteomes" id="UP000031843">
    <property type="component" value="Chromosome main"/>
</dbReference>
<protein>
    <submittedName>
        <fullName evidence="1">Uncharacterized protein</fullName>
    </submittedName>
</protein>
<evidence type="ECO:0000313" key="1">
    <source>
        <dbReference type="EMBL" id="AJG19695.1"/>
    </source>
</evidence>
<proteinExistence type="predicted"/>
<dbReference type="KEGG" id="cbw:RR42_m2303"/>
<sequence length="47" mass="5448">MTGEKFNNALRRDFHRNGQCQDATNRCARHKIEPGGDWRADLVFEVS</sequence>
<keyword evidence="2" id="KW-1185">Reference proteome</keyword>
<name>A0A0C4Y9S8_9BURK</name>
<accession>A0A0C4Y9S8</accession>
<dbReference type="EMBL" id="CP010536">
    <property type="protein sequence ID" value="AJG19695.1"/>
    <property type="molecule type" value="Genomic_DNA"/>
</dbReference>
<gene>
    <name evidence="1" type="ORF">RR42_m2303</name>
</gene>
<reference evidence="1 2" key="1">
    <citation type="journal article" date="2015" name="Genome Announc.">
        <title>Complete Genome Sequence of Cupriavidus basilensis 4G11, Isolated from the Oak Ridge Field Research Center Site.</title>
        <authorList>
            <person name="Ray J."/>
            <person name="Waters R.J."/>
            <person name="Skerker J.M."/>
            <person name="Kuehl J.V."/>
            <person name="Price M.N."/>
            <person name="Huang J."/>
            <person name="Chakraborty R."/>
            <person name="Arkin A.P."/>
            <person name="Deutschbauer A."/>
        </authorList>
    </citation>
    <scope>NUCLEOTIDE SEQUENCE [LARGE SCALE GENOMIC DNA]</scope>
    <source>
        <strain evidence="1">4G11</strain>
    </source>
</reference>
<organism evidence="1 2">
    <name type="scientific">Cupriavidus basilensis</name>
    <dbReference type="NCBI Taxonomy" id="68895"/>
    <lineage>
        <taxon>Bacteria</taxon>
        <taxon>Pseudomonadati</taxon>
        <taxon>Pseudomonadota</taxon>
        <taxon>Betaproteobacteria</taxon>
        <taxon>Burkholderiales</taxon>
        <taxon>Burkholderiaceae</taxon>
        <taxon>Cupriavidus</taxon>
    </lineage>
</organism>
<evidence type="ECO:0000313" key="2">
    <source>
        <dbReference type="Proteomes" id="UP000031843"/>
    </source>
</evidence>